<dbReference type="EMBL" id="FMAG01000001">
    <property type="protein sequence ID" value="SCB12949.1"/>
    <property type="molecule type" value="Genomic_DNA"/>
</dbReference>
<sequence length="144" mass="15729">MIWFDASLEKRADDDLLRRSIAAVLCVDADSVDVIHDIAQIADMPATCLVSSESFDDYSQIISIYHSSDLHPPPILEAASQLARLLQRSLLVANDETTNPYSFILISGTGEPSVVLVDPVELDENDRYVITSHILGAGGQSRES</sequence>
<reference evidence="2" key="1">
    <citation type="submission" date="2016-08" db="EMBL/GenBank/DDBJ databases">
        <authorList>
            <person name="Varghese N."/>
            <person name="Submissions Spin"/>
        </authorList>
    </citation>
    <scope>NUCLEOTIDE SEQUENCE [LARGE SCALE GENOMIC DNA]</scope>
    <source>
        <strain evidence="2">HAMBI 2975</strain>
    </source>
</reference>
<dbReference type="AlphaFoldDB" id="A0A1C3UBX3"/>
<proteinExistence type="predicted"/>
<dbReference type="STRING" id="410764.GA0061103_1876"/>
<organism evidence="1 2">
    <name type="scientific">Rhizobium multihospitium</name>
    <dbReference type="NCBI Taxonomy" id="410764"/>
    <lineage>
        <taxon>Bacteria</taxon>
        <taxon>Pseudomonadati</taxon>
        <taxon>Pseudomonadota</taxon>
        <taxon>Alphaproteobacteria</taxon>
        <taxon>Hyphomicrobiales</taxon>
        <taxon>Rhizobiaceae</taxon>
        <taxon>Rhizobium/Agrobacterium group</taxon>
        <taxon>Rhizobium</taxon>
    </lineage>
</organism>
<dbReference type="Proteomes" id="UP000199101">
    <property type="component" value="Unassembled WGS sequence"/>
</dbReference>
<accession>A0A1C3UBX3</accession>
<name>A0A1C3UBX3_9HYPH</name>
<protein>
    <submittedName>
        <fullName evidence="1">Uncharacterized protein</fullName>
    </submittedName>
</protein>
<evidence type="ECO:0000313" key="2">
    <source>
        <dbReference type="Proteomes" id="UP000199101"/>
    </source>
</evidence>
<keyword evidence="2" id="KW-1185">Reference proteome</keyword>
<gene>
    <name evidence="1" type="ORF">GA0061103_1876</name>
</gene>
<evidence type="ECO:0000313" key="1">
    <source>
        <dbReference type="EMBL" id="SCB12949.1"/>
    </source>
</evidence>
<dbReference type="RefSeq" id="WP_208603478.1">
    <property type="nucleotide sequence ID" value="NZ_FMAG01000001.1"/>
</dbReference>